<dbReference type="EMBL" id="FMYW01000001">
    <property type="protein sequence ID" value="SDB95209.1"/>
    <property type="molecule type" value="Genomic_DNA"/>
</dbReference>
<evidence type="ECO:0008006" key="3">
    <source>
        <dbReference type="Google" id="ProtNLM"/>
    </source>
</evidence>
<dbReference type="OrthoDB" id="3034266at2"/>
<organism evidence="1 2">
    <name type="scientific">Succiniclasticum ruminis</name>
    <dbReference type="NCBI Taxonomy" id="40841"/>
    <lineage>
        <taxon>Bacteria</taxon>
        <taxon>Bacillati</taxon>
        <taxon>Bacillota</taxon>
        <taxon>Negativicutes</taxon>
        <taxon>Acidaminococcales</taxon>
        <taxon>Acidaminococcaceae</taxon>
        <taxon>Succiniclasticum</taxon>
    </lineage>
</organism>
<proteinExistence type="predicted"/>
<keyword evidence="2" id="KW-1185">Reference proteome</keyword>
<dbReference type="GO" id="GO:0006974">
    <property type="term" value="P:DNA damage response"/>
    <property type="evidence" value="ECO:0007669"/>
    <property type="project" value="TreeGrafter"/>
</dbReference>
<dbReference type="InterPro" id="IPR007488">
    <property type="entry name" value="DUF535"/>
</dbReference>
<dbReference type="RefSeq" id="WP_093728871.1">
    <property type="nucleotide sequence ID" value="NZ_FMYW01000001.1"/>
</dbReference>
<sequence length="315" mass="37267">MDEAILREAGHRLYITSRLKEMKRYLVFRARCRMHKDIMEDFLDFFAETPLRKGILKGTPAFIEQVTRAFFYKDSTYEERSALIKNHVLYMEKHFTEKAISELYVNVVVEMNYGQKLVLWEDTFEDKPLRMSLYFHAGQYKEGCLSLILTWGEEIFYQIMFWFGADREKTGDAIWIGALQGTPHGSDAIKRMTKAFFGYRPKNLIFYGIRNLARCLGISKIYAVTNEGYYAMNHIRMDRKLKTDFGAFWKECEGTPCEGDKRFYVMPVKESRKDMSELKPSKRAQHRRRFEKLDSIDAAFDASCKKWLKKEFIEC</sequence>
<evidence type="ECO:0000313" key="1">
    <source>
        <dbReference type="EMBL" id="SDB95209.1"/>
    </source>
</evidence>
<protein>
    <recommendedName>
        <fullName evidence="3">DUF535 domain-containing protein</fullName>
    </recommendedName>
</protein>
<dbReference type="PANTHER" id="PTHR38785:SF1">
    <property type="entry name" value="HOMOLOG OF VIRK"/>
    <property type="match status" value="1"/>
</dbReference>
<name>A0A1G6HLS4_9FIRM</name>
<evidence type="ECO:0000313" key="2">
    <source>
        <dbReference type="Proteomes" id="UP000198943"/>
    </source>
</evidence>
<gene>
    <name evidence="1" type="ORF">SAMN04487864_10180</name>
</gene>
<reference evidence="2" key="1">
    <citation type="submission" date="2016-10" db="EMBL/GenBank/DDBJ databases">
        <authorList>
            <person name="Varghese N."/>
            <person name="Submissions S."/>
        </authorList>
    </citation>
    <scope>NUCLEOTIDE SEQUENCE [LARGE SCALE GENOMIC DNA]</scope>
    <source>
        <strain evidence="2">DSM 11005</strain>
    </source>
</reference>
<dbReference type="PANTHER" id="PTHR38785">
    <property type="entry name" value="HOMOLOG OF VIRK"/>
    <property type="match status" value="1"/>
</dbReference>
<accession>A0A1G6HLS4</accession>
<dbReference type="Proteomes" id="UP000198943">
    <property type="component" value="Unassembled WGS sequence"/>
</dbReference>
<dbReference type="Pfam" id="PF04393">
    <property type="entry name" value="DUF535"/>
    <property type="match status" value="1"/>
</dbReference>
<dbReference type="AlphaFoldDB" id="A0A1G6HLS4"/>